<dbReference type="Pfam" id="PF09741">
    <property type="entry name" value="DUF2045"/>
    <property type="match status" value="1"/>
</dbReference>
<name>A0ABU6ZEM7_9FABA</name>
<accession>A0ABU6ZEM7</accession>
<dbReference type="InterPro" id="IPR019141">
    <property type="entry name" value="DUF2045"/>
</dbReference>
<evidence type="ECO:0008006" key="4">
    <source>
        <dbReference type="Google" id="ProtNLM"/>
    </source>
</evidence>
<organism evidence="2 3">
    <name type="scientific">Stylosanthes scabra</name>
    <dbReference type="NCBI Taxonomy" id="79078"/>
    <lineage>
        <taxon>Eukaryota</taxon>
        <taxon>Viridiplantae</taxon>
        <taxon>Streptophyta</taxon>
        <taxon>Embryophyta</taxon>
        <taxon>Tracheophyta</taxon>
        <taxon>Spermatophyta</taxon>
        <taxon>Magnoliopsida</taxon>
        <taxon>eudicotyledons</taxon>
        <taxon>Gunneridae</taxon>
        <taxon>Pentapetalae</taxon>
        <taxon>rosids</taxon>
        <taxon>fabids</taxon>
        <taxon>Fabales</taxon>
        <taxon>Fabaceae</taxon>
        <taxon>Papilionoideae</taxon>
        <taxon>50 kb inversion clade</taxon>
        <taxon>dalbergioids sensu lato</taxon>
        <taxon>Dalbergieae</taxon>
        <taxon>Pterocarpus clade</taxon>
        <taxon>Stylosanthes</taxon>
    </lineage>
</organism>
<keyword evidence="3" id="KW-1185">Reference proteome</keyword>
<sequence>MLGDGGETPARCELLSMVKKHSNLIGKTVVEEEDASDVEMDMKFWHDVFDLYFVRGKESRGRQDDDLVFFVRKLASRGSGSNNNADNGDPYFVRRWAPELNNLVDETSINVDWRRSFYLNLIAHTSFSVTVAICSYQVLHNHQSEQGTSLSPIYKVVKTVYASPSRVNFQLDSKKEVETTPAYPDICFAIDDFDSTFDTVNQLFYAASFIIHESCFLNAHDGAAFPSEKGSNNCSTSDNSSMKDDSSSAKKKDTKLTLFSGFVSYQMVRDAYDAGKSRFGSLLSVGHYTGKTDRIYMKGPGGRGEVEVAVSGVADQSQHDSGPSSPVMSKNGMGLGVIFRRAASVASVAAKQAYAAASSSGSEFNEMIPLKCSLMSISLPWEYIAYDLLFKGAPPVNM</sequence>
<evidence type="ECO:0000313" key="3">
    <source>
        <dbReference type="Proteomes" id="UP001341840"/>
    </source>
</evidence>
<dbReference type="PANTHER" id="PTHR21477">
    <property type="entry name" value="ZGC:172139"/>
    <property type="match status" value="1"/>
</dbReference>
<dbReference type="Proteomes" id="UP001341840">
    <property type="component" value="Unassembled WGS sequence"/>
</dbReference>
<protein>
    <recommendedName>
        <fullName evidence="4">Cw7 protein</fullName>
    </recommendedName>
</protein>
<evidence type="ECO:0000313" key="2">
    <source>
        <dbReference type="EMBL" id="MED6220397.1"/>
    </source>
</evidence>
<gene>
    <name evidence="2" type="ORF">PIB30_044420</name>
</gene>
<dbReference type="PANTHER" id="PTHR21477:SF13">
    <property type="entry name" value="KIAA0930"/>
    <property type="match status" value="1"/>
</dbReference>
<evidence type="ECO:0000256" key="1">
    <source>
        <dbReference type="SAM" id="MobiDB-lite"/>
    </source>
</evidence>
<feature type="region of interest" description="Disordered" evidence="1">
    <location>
        <begin position="227"/>
        <end position="248"/>
    </location>
</feature>
<proteinExistence type="predicted"/>
<dbReference type="EMBL" id="JASCZI010272125">
    <property type="protein sequence ID" value="MED6220397.1"/>
    <property type="molecule type" value="Genomic_DNA"/>
</dbReference>
<reference evidence="2 3" key="1">
    <citation type="journal article" date="2023" name="Plants (Basel)">
        <title>Bridging the Gap: Combining Genomics and Transcriptomics Approaches to Understand Stylosanthes scabra, an Orphan Legume from the Brazilian Caatinga.</title>
        <authorList>
            <person name="Ferreira-Neto J.R.C."/>
            <person name="da Silva M.D."/>
            <person name="Binneck E."/>
            <person name="de Melo N.F."/>
            <person name="da Silva R.H."/>
            <person name="de Melo A.L.T.M."/>
            <person name="Pandolfi V."/>
            <person name="Bustamante F.O."/>
            <person name="Brasileiro-Vidal A.C."/>
            <person name="Benko-Iseppon A.M."/>
        </authorList>
    </citation>
    <scope>NUCLEOTIDE SEQUENCE [LARGE SCALE GENOMIC DNA]</scope>
    <source>
        <tissue evidence="2">Leaves</tissue>
    </source>
</reference>
<comment type="caution">
    <text evidence="2">The sequence shown here is derived from an EMBL/GenBank/DDBJ whole genome shotgun (WGS) entry which is preliminary data.</text>
</comment>